<keyword evidence="3" id="KW-1185">Reference proteome</keyword>
<dbReference type="OrthoDB" id="190089at2759"/>
<evidence type="ECO:0000313" key="3">
    <source>
        <dbReference type="Proteomes" id="UP000291343"/>
    </source>
</evidence>
<dbReference type="EMBL" id="QKKF02025284">
    <property type="protein sequence ID" value="RZF37135.1"/>
    <property type="molecule type" value="Genomic_DNA"/>
</dbReference>
<dbReference type="InterPro" id="IPR011009">
    <property type="entry name" value="Kinase-like_dom_sf"/>
</dbReference>
<dbReference type="SUPFAM" id="SSF56112">
    <property type="entry name" value="Protein kinase-like (PK-like)"/>
    <property type="match status" value="1"/>
</dbReference>
<dbReference type="InterPro" id="IPR004119">
    <property type="entry name" value="EcKL"/>
</dbReference>
<dbReference type="Gene3D" id="3.90.1200.10">
    <property type="match status" value="1"/>
</dbReference>
<organism evidence="2 3">
    <name type="scientific">Laodelphax striatellus</name>
    <name type="common">Small brown planthopper</name>
    <name type="synonym">Delphax striatella</name>
    <dbReference type="NCBI Taxonomy" id="195883"/>
    <lineage>
        <taxon>Eukaryota</taxon>
        <taxon>Metazoa</taxon>
        <taxon>Ecdysozoa</taxon>
        <taxon>Arthropoda</taxon>
        <taxon>Hexapoda</taxon>
        <taxon>Insecta</taxon>
        <taxon>Pterygota</taxon>
        <taxon>Neoptera</taxon>
        <taxon>Paraneoptera</taxon>
        <taxon>Hemiptera</taxon>
        <taxon>Auchenorrhyncha</taxon>
        <taxon>Fulgoroidea</taxon>
        <taxon>Delphacidae</taxon>
        <taxon>Criomorphinae</taxon>
        <taxon>Laodelphax</taxon>
    </lineage>
</organism>
<dbReference type="AlphaFoldDB" id="A0A482WU47"/>
<protein>
    <recommendedName>
        <fullName evidence="1">CHK kinase-like domain-containing protein</fullName>
    </recommendedName>
</protein>
<feature type="domain" description="CHK kinase-like" evidence="1">
    <location>
        <begin position="143"/>
        <end position="335"/>
    </location>
</feature>
<dbReference type="PANTHER" id="PTHR11012:SF8">
    <property type="entry name" value="JUVENILE HORMONE-INDUCIBLE PROTEIN 26"/>
    <property type="match status" value="1"/>
</dbReference>
<accession>A0A482WU47</accession>
<dbReference type="Proteomes" id="UP000291343">
    <property type="component" value="Unassembled WGS sequence"/>
</dbReference>
<dbReference type="PANTHER" id="PTHR11012">
    <property type="entry name" value="PROTEIN KINASE-LIKE DOMAIN-CONTAINING"/>
    <property type="match status" value="1"/>
</dbReference>
<dbReference type="SMART" id="SM00587">
    <property type="entry name" value="CHK"/>
    <property type="match status" value="1"/>
</dbReference>
<dbReference type="Pfam" id="PF02958">
    <property type="entry name" value="EcKL"/>
    <property type="match status" value="1"/>
</dbReference>
<name>A0A482WU47_LAOST</name>
<dbReference type="InParanoid" id="A0A482WU47"/>
<reference evidence="2 3" key="1">
    <citation type="journal article" date="2017" name="Gigascience">
        <title>Genome sequence of the small brown planthopper, Laodelphax striatellus.</title>
        <authorList>
            <person name="Zhu J."/>
            <person name="Jiang F."/>
            <person name="Wang X."/>
            <person name="Yang P."/>
            <person name="Bao Y."/>
            <person name="Zhao W."/>
            <person name="Wang W."/>
            <person name="Lu H."/>
            <person name="Wang Q."/>
            <person name="Cui N."/>
            <person name="Li J."/>
            <person name="Chen X."/>
            <person name="Luo L."/>
            <person name="Yu J."/>
            <person name="Kang L."/>
            <person name="Cui F."/>
        </authorList>
    </citation>
    <scope>NUCLEOTIDE SEQUENCE [LARGE SCALE GENOMIC DNA]</scope>
    <source>
        <strain evidence="2">Lst14</strain>
    </source>
</reference>
<evidence type="ECO:0000259" key="1">
    <source>
        <dbReference type="SMART" id="SM00587"/>
    </source>
</evidence>
<evidence type="ECO:0000313" key="2">
    <source>
        <dbReference type="EMBL" id="RZF37135.1"/>
    </source>
</evidence>
<gene>
    <name evidence="2" type="ORF">LSTR_LSTR015325</name>
</gene>
<proteinExistence type="predicted"/>
<sequence>MVPKNRREYLENELFPTAMKNGNFGRELTFVGCELDAEAAGVDQYASSVVFLTATATSDSDRANKIQTADHQHTRFNLVVKFQPTDAKVRELMNSDVQFHNELSMYTTILPKLDNSTSIISSIFPKFYFGVSTLGNDPESDVVAIEDLRGLGFRLTEERAFLDYDHVALTLTALGKFHALSYVLKSQAPAEFAKLTAILKEHHSTNDMNIMIQKCSFRGIDPVLEESPKDPLIIKLRKLFEDKPQLIMKELITPEEPMSVICHGDFLRNNLLFSYDPTGKPKSVRFFDLQRSRYASPVIDLSLFLWINTTYELRSKHWNEFIKIYHESLSKVVEENDCSPPTLEQIHQELSKKGIYGYIHCSYFLPIMVCDFQLDIEQSASMSPDEMAIFMSQVSGEYGTKLLADIVRHISQFKCFS</sequence>
<comment type="caution">
    <text evidence="2">The sequence shown here is derived from an EMBL/GenBank/DDBJ whole genome shotgun (WGS) entry which is preliminary data.</text>
</comment>
<dbReference type="InterPro" id="IPR015897">
    <property type="entry name" value="CHK_kinase-like"/>
</dbReference>